<comment type="caution">
    <text evidence="2">The sequence shown here is derived from an EMBL/GenBank/DDBJ whole genome shotgun (WGS) entry which is preliminary data.</text>
</comment>
<protein>
    <submittedName>
        <fullName evidence="2">Uncharacterized protein</fullName>
    </submittedName>
</protein>
<feature type="compositionally biased region" description="Basic and acidic residues" evidence="1">
    <location>
        <begin position="136"/>
        <end position="159"/>
    </location>
</feature>
<accession>A0AAW1G445</accession>
<feature type="region of interest" description="Disordered" evidence="1">
    <location>
        <begin position="90"/>
        <end position="159"/>
    </location>
</feature>
<evidence type="ECO:0000313" key="3">
    <source>
        <dbReference type="Proteomes" id="UP001488805"/>
    </source>
</evidence>
<feature type="compositionally biased region" description="Polar residues" evidence="1">
    <location>
        <begin position="103"/>
        <end position="116"/>
    </location>
</feature>
<dbReference type="Proteomes" id="UP001488805">
    <property type="component" value="Unassembled WGS sequence"/>
</dbReference>
<evidence type="ECO:0000256" key="1">
    <source>
        <dbReference type="SAM" id="MobiDB-lite"/>
    </source>
</evidence>
<evidence type="ECO:0000313" key="2">
    <source>
        <dbReference type="EMBL" id="KAK9542075.1"/>
    </source>
</evidence>
<name>A0AAW1G445_ZOAVI</name>
<dbReference type="AlphaFoldDB" id="A0AAW1G445"/>
<reference evidence="2 3" key="1">
    <citation type="journal article" date="2024" name="Genome Biol. Evol.">
        <title>Chromosome-level genome assembly of the viviparous eelpout Zoarces viviparus.</title>
        <authorList>
            <person name="Fuhrmann N."/>
            <person name="Brasseur M.V."/>
            <person name="Bakowski C.E."/>
            <person name="Podsiadlowski L."/>
            <person name="Prost S."/>
            <person name="Krehenwinkel H."/>
            <person name="Mayer C."/>
        </authorList>
    </citation>
    <scope>NUCLEOTIDE SEQUENCE [LARGE SCALE GENOMIC DNA]</scope>
    <source>
        <strain evidence="2">NO-MEL_2022_Ind0_liver</strain>
    </source>
</reference>
<keyword evidence="3" id="KW-1185">Reference proteome</keyword>
<gene>
    <name evidence="2" type="ORF">VZT92_002070</name>
</gene>
<organism evidence="2 3">
    <name type="scientific">Zoarces viviparus</name>
    <name type="common">Viviparous eelpout</name>
    <name type="synonym">Blennius viviparus</name>
    <dbReference type="NCBI Taxonomy" id="48416"/>
    <lineage>
        <taxon>Eukaryota</taxon>
        <taxon>Metazoa</taxon>
        <taxon>Chordata</taxon>
        <taxon>Craniata</taxon>
        <taxon>Vertebrata</taxon>
        <taxon>Euteleostomi</taxon>
        <taxon>Actinopterygii</taxon>
        <taxon>Neopterygii</taxon>
        <taxon>Teleostei</taxon>
        <taxon>Neoteleostei</taxon>
        <taxon>Acanthomorphata</taxon>
        <taxon>Eupercaria</taxon>
        <taxon>Perciformes</taxon>
        <taxon>Cottioidei</taxon>
        <taxon>Zoarcales</taxon>
        <taxon>Zoarcidae</taxon>
        <taxon>Zoarcinae</taxon>
        <taxon>Zoarces</taxon>
    </lineage>
</organism>
<dbReference type="EMBL" id="JBCEZU010000002">
    <property type="protein sequence ID" value="KAK9542075.1"/>
    <property type="molecule type" value="Genomic_DNA"/>
</dbReference>
<proteinExistence type="predicted"/>
<sequence>MENEPNLTGHRNASAQGFDLVIREMGLQNDLTTMQSTKKWENLKKKVCGTGSGTEGGETTAGNWPFFEAMHKALGQRDAIVPLNVIATAEDSDVAEEPDEEPSTSAAGPSVPNLSGSKRPKSKRRQNEVLEYLQDYTERQEKRQRELDEREEEGKKQEQLDTLIGIFGKLVEKQ</sequence>
<feature type="compositionally biased region" description="Acidic residues" evidence="1">
    <location>
        <begin position="90"/>
        <end position="102"/>
    </location>
</feature>